<proteinExistence type="predicted"/>
<comment type="caution">
    <text evidence="2">The sequence shown here is derived from an EMBL/GenBank/DDBJ whole genome shotgun (WGS) entry which is preliminary data.</text>
</comment>
<protein>
    <recommendedName>
        <fullName evidence="1">Lipid/polyisoprenoid-binding YceI-like domain-containing protein</fullName>
    </recommendedName>
</protein>
<dbReference type="Pfam" id="PF04264">
    <property type="entry name" value="YceI"/>
    <property type="match status" value="1"/>
</dbReference>
<dbReference type="OrthoDB" id="116832at2"/>
<evidence type="ECO:0000259" key="1">
    <source>
        <dbReference type="Pfam" id="PF04264"/>
    </source>
</evidence>
<dbReference type="InterPro" id="IPR036761">
    <property type="entry name" value="TTHA0802/YceI-like_sf"/>
</dbReference>
<dbReference type="Gene3D" id="2.40.128.110">
    <property type="entry name" value="Lipid/polyisoprenoid-binding, YceI-like"/>
    <property type="match status" value="1"/>
</dbReference>
<dbReference type="PANTHER" id="PTHR34406">
    <property type="entry name" value="PROTEIN YCEI"/>
    <property type="match status" value="1"/>
</dbReference>
<dbReference type="Proteomes" id="UP000003053">
    <property type="component" value="Unassembled WGS sequence"/>
</dbReference>
<name>A4BZS7_9FLAO</name>
<evidence type="ECO:0000313" key="2">
    <source>
        <dbReference type="EMBL" id="EAR12670.1"/>
    </source>
</evidence>
<dbReference type="HOGENOM" id="CLU_122737_0_0_10"/>
<gene>
    <name evidence="2" type="ORF">PI23P_08590</name>
</gene>
<dbReference type="PANTHER" id="PTHR34406:SF1">
    <property type="entry name" value="PROTEIN YCEI"/>
    <property type="match status" value="1"/>
</dbReference>
<reference evidence="2 3" key="1">
    <citation type="submission" date="2006-02" db="EMBL/GenBank/DDBJ databases">
        <authorList>
            <person name="Murray A."/>
            <person name="Staley J."/>
            <person name="Ferriera S."/>
            <person name="Johnson J."/>
            <person name="Kravitz S."/>
            <person name="Halpern A."/>
            <person name="Remington K."/>
            <person name="Beeson K."/>
            <person name="Tran B."/>
            <person name="Rogers Y.-H."/>
            <person name="Friedman R."/>
            <person name="Venter J.C."/>
        </authorList>
    </citation>
    <scope>NUCLEOTIDE SEQUENCE [LARGE SCALE GENOMIC DNA]</scope>
    <source>
        <strain evidence="2 3">23-P</strain>
    </source>
</reference>
<feature type="domain" description="Lipid/polyisoprenoid-binding YceI-like" evidence="1">
    <location>
        <begin position="53"/>
        <end position="172"/>
    </location>
</feature>
<organism evidence="2 3">
    <name type="scientific">Polaribacter irgensii 23-P</name>
    <dbReference type="NCBI Taxonomy" id="313594"/>
    <lineage>
        <taxon>Bacteria</taxon>
        <taxon>Pseudomonadati</taxon>
        <taxon>Bacteroidota</taxon>
        <taxon>Flavobacteriia</taxon>
        <taxon>Flavobacteriales</taxon>
        <taxon>Flavobacteriaceae</taxon>
    </lineage>
</organism>
<accession>A4BZS7</accession>
<dbReference type="RefSeq" id="WP_004570338.1">
    <property type="nucleotide sequence ID" value="NZ_CH724148.1"/>
</dbReference>
<dbReference type="AlphaFoldDB" id="A4BZS7"/>
<dbReference type="EMBL" id="AAOG01000002">
    <property type="protein sequence ID" value="EAR12670.1"/>
    <property type="molecule type" value="Genomic_DNA"/>
</dbReference>
<dbReference type="STRING" id="313594.PI23P_08590"/>
<dbReference type="SUPFAM" id="SSF101874">
    <property type="entry name" value="YceI-like"/>
    <property type="match status" value="1"/>
</dbReference>
<dbReference type="InterPro" id="IPR007372">
    <property type="entry name" value="Lipid/polyisoprenoid-bd_YceI"/>
</dbReference>
<dbReference type="eggNOG" id="COG2353">
    <property type="taxonomic scope" value="Bacteria"/>
</dbReference>
<sequence>MKNTYILLLCLFLTTLVSGQERFLTKTGTISFFSKLPLENIQAENSQVLSIVDATSGQMAIAILMQSFLFEKALMQEHFNENYVESDKYPKATFKGNIIDFKSIGVVEKKVQVVGMLEIHNESIEITIDALATKTADTLVMTGAFYINLSDFAVDIPSIVRNKIAQKIKISFLFNHKPYKK</sequence>
<keyword evidence="3" id="KW-1185">Reference proteome</keyword>
<evidence type="ECO:0000313" key="3">
    <source>
        <dbReference type="Proteomes" id="UP000003053"/>
    </source>
</evidence>